<evidence type="ECO:0000259" key="6">
    <source>
        <dbReference type="Pfam" id="PF17806"/>
    </source>
</evidence>
<dbReference type="STRING" id="1631249.BQ8794_80044"/>
<dbReference type="EC" id="1.5.3.1" evidence="7"/>
<dbReference type="Pfam" id="PF17806">
    <property type="entry name" value="SO_alpha_A3"/>
    <property type="match status" value="1"/>
</dbReference>
<dbReference type="GO" id="GO:0046653">
    <property type="term" value="P:tetrahydrofolate metabolic process"/>
    <property type="evidence" value="ECO:0007669"/>
    <property type="project" value="InterPro"/>
</dbReference>
<dbReference type="Pfam" id="PF01571">
    <property type="entry name" value="GCV_T"/>
    <property type="match status" value="1"/>
</dbReference>
<evidence type="ECO:0000256" key="1">
    <source>
        <dbReference type="ARBA" id="ARBA00008609"/>
    </source>
</evidence>
<dbReference type="PANTHER" id="PTHR43757:SF2">
    <property type="entry name" value="AMINOMETHYLTRANSFERASE, MITOCHONDRIAL"/>
    <property type="match status" value="1"/>
</dbReference>
<dbReference type="GO" id="GO:0008115">
    <property type="term" value="F:sarcosine oxidase activity"/>
    <property type="evidence" value="ECO:0007669"/>
    <property type="project" value="UniProtKB-EC"/>
</dbReference>
<dbReference type="SUPFAM" id="SSF103025">
    <property type="entry name" value="Folate-binding domain"/>
    <property type="match status" value="1"/>
</dbReference>
<dbReference type="InterPro" id="IPR006222">
    <property type="entry name" value="GCVT_N"/>
</dbReference>
<dbReference type="PRINTS" id="PR00368">
    <property type="entry name" value="FADPNR"/>
</dbReference>
<sequence length="1007" mass="107896">MSPRRTDAGGRIDRLRTIRFTFDGAPCTGHAGDTLASALLANGVTLFGRSFKYHRPRGVLTSGVEEPNALVTVLRGEVREPNIAATMVEIYDGLTAVSQNRFPSLAWDVSAANQLGGKLLSAGFYYKTFMGPAIGPLKSTRFWMLCEHFIRRAAGLGRAGIAADTARYERMNAFCDVLVVGSGPAGLMAARAAADQGARVILSELEPHLGGSANWSGETIDGMPGADWAARAAGQLEGYDNVRLLPRTTVWGYYDGNVLAALERVTDHKEKPGKGEPRHRYWTIRAKSVVLATGSLERPLVFPGNDRPGVMLAHAAERYANEYGVLPGHRIALFTNNDSAYRSALALKKAGAAIVAIVDVRPELSSEMRELGDEAEAKILFGHAVVATEGGKALSGIKVQRFDMVNGALAGEARSIQADCLLMSGGWSPTIHLASQAGAKAEWNAARQAFLPPKPTQQSPTQRWPTQRWIGAGAFTGSFSTAEAIAEGRAAGLSAAGGTGTPAALPVVEAAPGDPDPAPVFEIRADGKSFVDFQHDVTAEDVRLAHREGFVSVEHLKRYTTLGMATDQGKSSNIPGLAIMAEALGKPIPEVGTTRFRPPFSAVSIGSLAAERFGDLRPERLTPMHDWHVANGATMYSAGLWYRPMIYGHPGETIEQAYVREARATRESAGIVDVSTLGKIAVQGPDAAEFLDRVYTNMFSTLAVGKARYGLMLREDGLAFDDGTTWRLGEQDFLMTTTTANAGKVMQHLEYFLDVIWPELKVHVTSVTDEWAGAAIGGPKARAILAACVTGTAVDNATLPFMGIVHGKISGVPVMICRLSFSGEMAFEVYSGAGYAAHVWEALIEAGKPFGLVTYGLEALGTLRIEKGHVTGAEIDGRTTARDLHLDWMLSRKKPFIGSAMMDREGPIAPGRLELVGLVSLDNQPLNGGAHIVEALDEANPHDSIGHITACCYSPALGRYIALALVKDGKARRGTRAHISDPLRNRFGPVEIVSNHFFDPDGSRMHG</sequence>
<dbReference type="PRINTS" id="PR00411">
    <property type="entry name" value="PNDRDTASEI"/>
</dbReference>
<evidence type="ECO:0000259" key="5">
    <source>
        <dbReference type="Pfam" id="PF08669"/>
    </source>
</evidence>
<dbReference type="Gene3D" id="1.10.10.1100">
    <property type="entry name" value="BFD-like [2Fe-2S]-binding domain"/>
    <property type="match status" value="1"/>
</dbReference>
<dbReference type="InterPro" id="IPR041117">
    <property type="entry name" value="SoxA_A3"/>
</dbReference>
<dbReference type="InterPro" id="IPR029043">
    <property type="entry name" value="GcvT/YgfZ_C"/>
</dbReference>
<feature type="domain" description="Aminomethyltransferase C-terminal" evidence="5">
    <location>
        <begin position="915"/>
        <end position="999"/>
    </location>
</feature>
<dbReference type="Gene3D" id="3.30.1360.120">
    <property type="entry name" value="Probable tRNA modification gtpase trme, domain 1"/>
    <property type="match status" value="1"/>
</dbReference>
<protein>
    <submittedName>
        <fullName evidence="7">Sarcosine oxidase subunit alpha</fullName>
        <ecNumber evidence="7">1.5.3.1</ecNumber>
    </submittedName>
</protein>
<feature type="domain" description="FAD/NAD(P)-binding" evidence="4">
    <location>
        <begin position="176"/>
        <end position="442"/>
    </location>
</feature>
<dbReference type="SUPFAM" id="SSF51905">
    <property type="entry name" value="FAD/NAD(P)-binding domain"/>
    <property type="match status" value="1"/>
</dbReference>
<dbReference type="InterPro" id="IPR036188">
    <property type="entry name" value="FAD/NAD-bd_sf"/>
</dbReference>
<dbReference type="Pfam" id="PF08669">
    <property type="entry name" value="GCV_T_C"/>
    <property type="match status" value="1"/>
</dbReference>
<organism evidence="7 8">
    <name type="scientific">Mesorhizobium prunaredense</name>
    <dbReference type="NCBI Taxonomy" id="1631249"/>
    <lineage>
        <taxon>Bacteria</taxon>
        <taxon>Pseudomonadati</taxon>
        <taxon>Pseudomonadota</taxon>
        <taxon>Alphaproteobacteria</taxon>
        <taxon>Hyphomicrobiales</taxon>
        <taxon>Phyllobacteriaceae</taxon>
        <taxon>Mesorhizobium</taxon>
    </lineage>
</organism>
<comment type="similarity">
    <text evidence="1">Belongs to the GcvT family.</text>
</comment>
<dbReference type="Pfam" id="PF07992">
    <property type="entry name" value="Pyr_redox_2"/>
    <property type="match status" value="1"/>
</dbReference>
<evidence type="ECO:0000313" key="8">
    <source>
        <dbReference type="Proteomes" id="UP000188388"/>
    </source>
</evidence>
<dbReference type="PIRSF" id="PIRSF037980">
    <property type="entry name" value="SoxA"/>
    <property type="match status" value="1"/>
</dbReference>
<evidence type="ECO:0000313" key="7">
    <source>
        <dbReference type="EMBL" id="SIT59710.1"/>
    </source>
</evidence>
<evidence type="ECO:0000259" key="3">
    <source>
        <dbReference type="Pfam" id="PF01571"/>
    </source>
</evidence>
<dbReference type="InterPro" id="IPR023753">
    <property type="entry name" value="FAD/NAD-binding_dom"/>
</dbReference>
<dbReference type="Pfam" id="PF13510">
    <property type="entry name" value="Fer2_4"/>
    <property type="match status" value="1"/>
</dbReference>
<feature type="domain" description="SoxA A3" evidence="6">
    <location>
        <begin position="527"/>
        <end position="611"/>
    </location>
</feature>
<dbReference type="GO" id="GO:0005829">
    <property type="term" value="C:cytosol"/>
    <property type="evidence" value="ECO:0007669"/>
    <property type="project" value="TreeGrafter"/>
</dbReference>
<feature type="domain" description="GCVT N-terminal" evidence="3">
    <location>
        <begin position="624"/>
        <end position="894"/>
    </location>
</feature>
<dbReference type="AlphaFoldDB" id="A0A1R3VIF3"/>
<dbReference type="InterPro" id="IPR028896">
    <property type="entry name" value="GcvT/YgfZ/DmdA"/>
</dbReference>
<dbReference type="PANTHER" id="PTHR43757">
    <property type="entry name" value="AMINOMETHYLTRANSFERASE"/>
    <property type="match status" value="1"/>
</dbReference>
<dbReference type="InterPro" id="IPR027266">
    <property type="entry name" value="TrmE/GcvT-like"/>
</dbReference>
<dbReference type="InterPro" id="IPR013977">
    <property type="entry name" value="GcvT_C"/>
</dbReference>
<dbReference type="NCBIfam" id="TIGR01372">
    <property type="entry name" value="soxA"/>
    <property type="match status" value="1"/>
</dbReference>
<reference evidence="8" key="1">
    <citation type="submission" date="2017-01" db="EMBL/GenBank/DDBJ databases">
        <authorList>
            <person name="Brunel B."/>
        </authorList>
    </citation>
    <scope>NUCLEOTIDE SEQUENCE [LARGE SCALE GENOMIC DNA]</scope>
</reference>
<dbReference type="InterPro" id="IPR006277">
    <property type="entry name" value="Sarcosine_oxidase_asu"/>
</dbReference>
<dbReference type="InterPro" id="IPR041854">
    <property type="entry name" value="BFD-like_2Fe2S-bd_dom_sf"/>
</dbReference>
<gene>
    <name evidence="7" type="primary">soxA</name>
    <name evidence="7" type="ORF">BQ8794_80044</name>
</gene>
<dbReference type="RefSeq" id="WP_077383657.1">
    <property type="nucleotide sequence ID" value="NZ_FTPD01000078.1"/>
</dbReference>
<dbReference type="EMBL" id="FTPD01000078">
    <property type="protein sequence ID" value="SIT59710.1"/>
    <property type="molecule type" value="Genomic_DNA"/>
</dbReference>
<evidence type="ECO:0000259" key="4">
    <source>
        <dbReference type="Pfam" id="PF07992"/>
    </source>
</evidence>
<keyword evidence="2 7" id="KW-0560">Oxidoreductase</keyword>
<dbReference type="SUPFAM" id="SSF101790">
    <property type="entry name" value="Aminomethyltransferase beta-barrel domain"/>
    <property type="match status" value="1"/>
</dbReference>
<dbReference type="Gene3D" id="3.50.50.60">
    <property type="entry name" value="FAD/NAD(P)-binding domain"/>
    <property type="match status" value="2"/>
</dbReference>
<keyword evidence="8" id="KW-1185">Reference proteome</keyword>
<name>A0A1R3VIF3_9HYPH</name>
<evidence type="ECO:0000256" key="2">
    <source>
        <dbReference type="ARBA" id="ARBA00023002"/>
    </source>
</evidence>
<dbReference type="InterPro" id="IPR042204">
    <property type="entry name" value="2Fe-2S-bd_N"/>
</dbReference>
<proteinExistence type="inferred from homology"/>
<dbReference type="Proteomes" id="UP000188388">
    <property type="component" value="Unassembled WGS sequence"/>
</dbReference>
<dbReference type="Gene3D" id="3.10.20.440">
    <property type="entry name" value="2Fe-2S iron-sulphur cluster binding domain, sarcosine oxidase, alpha subunit, N-terminal domain"/>
    <property type="match status" value="1"/>
</dbReference>
<accession>A0A1R3VIF3</accession>